<dbReference type="EMBL" id="ADBJ01000047">
    <property type="protein sequence ID" value="EFA76561.1"/>
    <property type="molecule type" value="Genomic_DNA"/>
</dbReference>
<reference evidence="2 3" key="1">
    <citation type="journal article" date="2011" name="Genome Res.">
        <title>Phylogeny-wide analysis of social amoeba genomes highlights ancient origins for complex intercellular communication.</title>
        <authorList>
            <person name="Heidel A.J."/>
            <person name="Lawal H.M."/>
            <person name="Felder M."/>
            <person name="Schilde C."/>
            <person name="Helps N.R."/>
            <person name="Tunggal B."/>
            <person name="Rivero F."/>
            <person name="John U."/>
            <person name="Schleicher M."/>
            <person name="Eichinger L."/>
            <person name="Platzer M."/>
            <person name="Noegel A.A."/>
            <person name="Schaap P."/>
            <person name="Gloeckner G."/>
        </authorList>
    </citation>
    <scope>NUCLEOTIDE SEQUENCE [LARGE SCALE GENOMIC DNA]</scope>
    <source>
        <strain evidence="3">ATCC 26659 / Pp 5 / PN500</strain>
    </source>
</reference>
<evidence type="ECO:0000313" key="3">
    <source>
        <dbReference type="Proteomes" id="UP000001396"/>
    </source>
</evidence>
<keyword evidence="1" id="KW-0812">Transmembrane</keyword>
<proteinExistence type="predicted"/>
<gene>
    <name evidence="2" type="ORF">PPL_10330</name>
</gene>
<comment type="caution">
    <text evidence="2">The sequence shown here is derived from an EMBL/GenBank/DDBJ whole genome shotgun (WGS) entry which is preliminary data.</text>
</comment>
<dbReference type="PANTHER" id="PTHR33459:SF6">
    <property type="entry name" value="DICKKOPF N-TERMINAL CYSTEINE-RICH DOMAIN-CONTAINING PROTEIN"/>
    <property type="match status" value="1"/>
</dbReference>
<keyword evidence="1" id="KW-1133">Transmembrane helix</keyword>
<protein>
    <submittedName>
        <fullName evidence="2">Uncharacterized protein</fullName>
    </submittedName>
</protein>
<feature type="transmembrane region" description="Helical" evidence="1">
    <location>
        <begin position="5"/>
        <end position="24"/>
    </location>
</feature>
<dbReference type="PANTHER" id="PTHR33459">
    <property type="entry name" value="DD-GDCA PROTEIN"/>
    <property type="match status" value="1"/>
</dbReference>
<keyword evidence="1" id="KW-0472">Membrane</keyword>
<dbReference type="InterPro" id="IPR052326">
    <property type="entry name" value="Diff-Dev_Assoc_Protein"/>
</dbReference>
<dbReference type="RefSeq" id="XP_020428693.1">
    <property type="nucleotide sequence ID" value="XM_020581108.1"/>
</dbReference>
<dbReference type="Proteomes" id="UP000001396">
    <property type="component" value="Unassembled WGS sequence"/>
</dbReference>
<evidence type="ECO:0000256" key="1">
    <source>
        <dbReference type="SAM" id="Phobius"/>
    </source>
</evidence>
<dbReference type="InParanoid" id="D3BQ10"/>
<accession>D3BQ10</accession>
<dbReference type="AlphaFoldDB" id="D3BQ10"/>
<sequence>MTKLFIVRVAPLILIVIVVCLFEYKYVHCVDFNISNTGNATDMEIVDLLYCSNRRCVDFGERCDDQFPFSGPMCYQPYRCVNKTCANPLTLGDPCNINSDCDQAKGQFCVYYFGDGLKICRIANYAQFGESCSVDYECMMGLDCFPGPNGTKVCSTPVTGCINDGQCDQSSVCNFTRVDDEGPVGECVKLNLTSDQCTLFSTIGDCANAYCTPIANGSNIGICTTNPKLGDLCITSRITCNTLANHYCQNFPGSVYGTCQILPKPSFRVCYNVGDCEPYEFCRCDTKASIGYCTTRGQVVGSNCQDSLNVNIFEYNSYQII</sequence>
<keyword evidence="3" id="KW-1185">Reference proteome</keyword>
<evidence type="ECO:0000313" key="2">
    <source>
        <dbReference type="EMBL" id="EFA76561.1"/>
    </source>
</evidence>
<dbReference type="OMA" id="WEYCKCD"/>
<name>D3BQ10_HETP5</name>
<dbReference type="GeneID" id="31365801"/>
<organism evidence="2 3">
    <name type="scientific">Heterostelium pallidum (strain ATCC 26659 / Pp 5 / PN500)</name>
    <name type="common">Cellular slime mold</name>
    <name type="synonym">Polysphondylium pallidum</name>
    <dbReference type="NCBI Taxonomy" id="670386"/>
    <lineage>
        <taxon>Eukaryota</taxon>
        <taxon>Amoebozoa</taxon>
        <taxon>Evosea</taxon>
        <taxon>Eumycetozoa</taxon>
        <taxon>Dictyostelia</taxon>
        <taxon>Acytosteliales</taxon>
        <taxon>Acytosteliaceae</taxon>
        <taxon>Heterostelium</taxon>
    </lineage>
</organism>